<dbReference type="GO" id="GO:0005815">
    <property type="term" value="C:microtubule organizing center"/>
    <property type="evidence" value="ECO:0007669"/>
    <property type="project" value="TreeGrafter"/>
</dbReference>
<dbReference type="GO" id="GO:0030705">
    <property type="term" value="P:cytoskeleton-dependent intracellular transport"/>
    <property type="evidence" value="ECO:0007669"/>
    <property type="project" value="TreeGrafter"/>
</dbReference>
<dbReference type="PANTHER" id="PTHR18947:SF28">
    <property type="entry name" value="GIRDIN, ISOFORM A"/>
    <property type="match status" value="1"/>
</dbReference>
<dbReference type="PANTHER" id="PTHR18947">
    <property type="entry name" value="HOOK PROTEINS"/>
    <property type="match status" value="1"/>
</dbReference>
<feature type="compositionally biased region" description="Low complexity" evidence="2">
    <location>
        <begin position="422"/>
        <end position="434"/>
    </location>
</feature>
<feature type="region of interest" description="Disordered" evidence="2">
    <location>
        <begin position="665"/>
        <end position="720"/>
    </location>
</feature>
<evidence type="ECO:0000313" key="4">
    <source>
        <dbReference type="Proteomes" id="UP000809789"/>
    </source>
</evidence>
<evidence type="ECO:0000256" key="2">
    <source>
        <dbReference type="SAM" id="MobiDB-lite"/>
    </source>
</evidence>
<dbReference type="GO" id="GO:0031122">
    <property type="term" value="P:cytoplasmic microtubule organization"/>
    <property type="evidence" value="ECO:0007669"/>
    <property type="project" value="TreeGrafter"/>
</dbReference>
<feature type="compositionally biased region" description="Polar residues" evidence="2">
    <location>
        <begin position="325"/>
        <end position="334"/>
    </location>
</feature>
<keyword evidence="4" id="KW-1185">Reference proteome</keyword>
<sequence>MADNGGTLQPDTGQPAYEEDTLADYIPQLHEPQCCCGNVACTFLRETQAAFDRLDESLRTAGRLGQALLVRHETYVTEAEAERKHMREEIDRLAQDRDALQNQNNAVIDENRELLEQLESANNAVTDSDSHVKSLTATLQTAQQEIHRLNTLSRRTQSLERELELFELEQTKLQSSLATKIEQERAANLRCQHAERQLANFEDRIEAIEQEAKAEREHHIEIIGRLERRRVVEKELDTAAGRLKSAAAGQSSIEHGNTGVVSHFVKDILQDNANLQLNVVELRELLTNANEEVERLRDQLLEHLPSPDPHTTLPTDGKPPAPLSQEMSRSSTAQEVHVHHHYHAPASKPDPARRNSQNIRRPKRRRQGISFGNFTPSSGHRTPSNLSISTAGFPTPATTITPSSGQAQGHRWSVYSMAAQSSVPSSPRSYRSPSLFDRPFSDAEMDSSRPTTPGTEAGDSPYFTAFHSKRGSSSFFQPLDETIQEDTINTLGIESIPANDASSPDDSKAIRVDSPTSNKALEEDDEDDPEHSLVDFTQPVPRVRPLRMRVGRPMSFTDDDLPSDAPMEYQSHSLHRAASHESLLSVSGMDIHTLKSRPSQMLTGHAPRSFSVEATISSTMAQADRPSLNSKSSHTLLANMEQRAGNAQSPATGLGKRVSGWMFGRWASSPHNPSPLNPARNSSAPEPTASAKLQETTSNTSINEDDDLEGADYADLERGGTEAELERMLEQLGPNDPRRASIEREYSLLMKDTDWRFGVCSPFG</sequence>
<feature type="region of interest" description="Disordered" evidence="2">
    <location>
        <begin position="303"/>
        <end position="407"/>
    </location>
</feature>
<feature type="region of interest" description="Disordered" evidence="2">
    <location>
        <begin position="422"/>
        <end position="464"/>
    </location>
</feature>
<feature type="region of interest" description="Disordered" evidence="2">
    <location>
        <begin position="495"/>
        <end position="539"/>
    </location>
</feature>
<feature type="compositionally biased region" description="Polar residues" evidence="2">
    <location>
        <begin position="679"/>
        <end position="702"/>
    </location>
</feature>
<comment type="caution">
    <text evidence="3">The sequence shown here is derived from an EMBL/GenBank/DDBJ whole genome shotgun (WGS) entry which is preliminary data.</text>
</comment>
<dbReference type="GO" id="GO:0005737">
    <property type="term" value="C:cytoplasm"/>
    <property type="evidence" value="ECO:0007669"/>
    <property type="project" value="TreeGrafter"/>
</dbReference>
<reference evidence="3" key="1">
    <citation type="submission" date="2021-07" db="EMBL/GenBank/DDBJ databases">
        <title>Elsinoe batatas strain:CRI-CJ2 Genome sequencing and assembly.</title>
        <authorList>
            <person name="Huang L."/>
        </authorList>
    </citation>
    <scope>NUCLEOTIDE SEQUENCE</scope>
    <source>
        <strain evidence="3">CRI-CJ2</strain>
    </source>
</reference>
<evidence type="ECO:0000256" key="1">
    <source>
        <dbReference type="SAM" id="Coils"/>
    </source>
</evidence>
<keyword evidence="1" id="KW-0175">Coiled coil</keyword>
<feature type="coiled-coil region" evidence="1">
    <location>
        <begin position="76"/>
        <end position="218"/>
    </location>
</feature>
<dbReference type="Proteomes" id="UP000809789">
    <property type="component" value="Unassembled WGS sequence"/>
</dbReference>
<feature type="compositionally biased region" description="Polar residues" evidence="2">
    <location>
        <begin position="370"/>
        <end position="407"/>
    </location>
</feature>
<proteinExistence type="predicted"/>
<name>A0A8K0L915_9PEZI</name>
<dbReference type="GO" id="GO:0008017">
    <property type="term" value="F:microtubule binding"/>
    <property type="evidence" value="ECO:0007669"/>
    <property type="project" value="TreeGrafter"/>
</dbReference>
<dbReference type="OrthoDB" id="4088568at2759"/>
<feature type="compositionally biased region" description="Acidic residues" evidence="2">
    <location>
        <begin position="703"/>
        <end position="714"/>
    </location>
</feature>
<dbReference type="EMBL" id="JAESVG020000001">
    <property type="protein sequence ID" value="KAG8631447.1"/>
    <property type="molecule type" value="Genomic_DNA"/>
</dbReference>
<organism evidence="3 4">
    <name type="scientific">Elsinoe batatas</name>
    <dbReference type="NCBI Taxonomy" id="2601811"/>
    <lineage>
        <taxon>Eukaryota</taxon>
        <taxon>Fungi</taxon>
        <taxon>Dikarya</taxon>
        <taxon>Ascomycota</taxon>
        <taxon>Pezizomycotina</taxon>
        <taxon>Dothideomycetes</taxon>
        <taxon>Dothideomycetidae</taxon>
        <taxon>Myriangiales</taxon>
        <taxon>Elsinoaceae</taxon>
        <taxon>Elsinoe</taxon>
    </lineage>
</organism>
<gene>
    <name evidence="3" type="ORF">KVT40_000587</name>
</gene>
<dbReference type="AlphaFoldDB" id="A0A8K0L915"/>
<dbReference type="GO" id="GO:0051959">
    <property type="term" value="F:dynein light intermediate chain binding"/>
    <property type="evidence" value="ECO:0007669"/>
    <property type="project" value="TreeGrafter"/>
</dbReference>
<accession>A0A8K0L915</accession>
<evidence type="ECO:0000313" key="3">
    <source>
        <dbReference type="EMBL" id="KAG8631447.1"/>
    </source>
</evidence>
<feature type="coiled-coil region" evidence="1">
    <location>
        <begin position="265"/>
        <end position="303"/>
    </location>
</feature>
<protein>
    <submittedName>
        <fullName evidence="3">Uncharacterized protein</fullName>
    </submittedName>
</protein>